<feature type="region of interest" description="Disordered" evidence="1">
    <location>
        <begin position="122"/>
        <end position="145"/>
    </location>
</feature>
<proteinExistence type="predicted"/>
<gene>
    <name evidence="2" type="ORF">GCM10009799_34560</name>
</gene>
<accession>A0ABP5ETM1</accession>
<sequence length="198" mass="22062">MLHIRCGCGYGSGVAHSDRFSFEMEYAPGEELVESYDWVRVSGGGLAVPILVRVAYGRDGRPIMTGLIIGDDGPAEITADTLRSIRVGALMEQLFEGFDPGGRPPADDFDAEVTWALMYDFTHRTPAPPPPERRQGRSRGPTDEELQHFAEVYRREIRRSPRRAMTATAESVGVSRATANRWAKLCREQGYLDREDDA</sequence>
<organism evidence="2 3">
    <name type="scientific">Nocardiopsis rhodophaea</name>
    <dbReference type="NCBI Taxonomy" id="280238"/>
    <lineage>
        <taxon>Bacteria</taxon>
        <taxon>Bacillati</taxon>
        <taxon>Actinomycetota</taxon>
        <taxon>Actinomycetes</taxon>
        <taxon>Streptosporangiales</taxon>
        <taxon>Nocardiopsidaceae</taxon>
        <taxon>Nocardiopsis</taxon>
    </lineage>
</organism>
<evidence type="ECO:0000256" key="1">
    <source>
        <dbReference type="SAM" id="MobiDB-lite"/>
    </source>
</evidence>
<feature type="compositionally biased region" description="Basic and acidic residues" evidence="1">
    <location>
        <begin position="131"/>
        <end position="145"/>
    </location>
</feature>
<keyword evidence="3" id="KW-1185">Reference proteome</keyword>
<evidence type="ECO:0000313" key="2">
    <source>
        <dbReference type="EMBL" id="GAA2004410.1"/>
    </source>
</evidence>
<dbReference type="EMBL" id="BAAAPC010000014">
    <property type="protein sequence ID" value="GAA2004410.1"/>
    <property type="molecule type" value="Genomic_DNA"/>
</dbReference>
<dbReference type="Proteomes" id="UP001501585">
    <property type="component" value="Unassembled WGS sequence"/>
</dbReference>
<reference evidence="3" key="1">
    <citation type="journal article" date="2019" name="Int. J. Syst. Evol. Microbiol.">
        <title>The Global Catalogue of Microorganisms (GCM) 10K type strain sequencing project: providing services to taxonomists for standard genome sequencing and annotation.</title>
        <authorList>
            <consortium name="The Broad Institute Genomics Platform"/>
            <consortium name="The Broad Institute Genome Sequencing Center for Infectious Disease"/>
            <person name="Wu L."/>
            <person name="Ma J."/>
        </authorList>
    </citation>
    <scope>NUCLEOTIDE SEQUENCE [LARGE SCALE GENOMIC DNA]</scope>
    <source>
        <strain evidence="3">JCM 15313</strain>
    </source>
</reference>
<comment type="caution">
    <text evidence="2">The sequence shown here is derived from an EMBL/GenBank/DDBJ whole genome shotgun (WGS) entry which is preliminary data.</text>
</comment>
<evidence type="ECO:0000313" key="3">
    <source>
        <dbReference type="Proteomes" id="UP001501585"/>
    </source>
</evidence>
<protein>
    <submittedName>
        <fullName evidence="2">Uncharacterized protein</fullName>
    </submittedName>
</protein>
<name>A0ABP5ETM1_9ACTN</name>